<proteinExistence type="inferred from homology"/>
<dbReference type="InterPro" id="IPR019814">
    <property type="entry name" value="Translation_initiation_fac_3_N"/>
</dbReference>
<evidence type="ECO:0000256" key="2">
    <source>
        <dbReference type="ARBA" id="ARBA00022540"/>
    </source>
</evidence>
<comment type="function">
    <text evidence="4 6">IF-3 binds to the 30S ribosomal subunit and shifts the equilibrium between 70S ribosomes and their 50S and 30S subunits in favor of the free subunits, thus enhancing the availability of 30S subunits on which protein synthesis initiation begins.</text>
</comment>
<evidence type="ECO:0000256" key="5">
    <source>
        <dbReference type="NCBIfam" id="TIGR00168"/>
    </source>
</evidence>
<dbReference type="InterPro" id="IPR036787">
    <property type="entry name" value="T_IF-3_N_sf"/>
</dbReference>
<dbReference type="PANTHER" id="PTHR10938:SF0">
    <property type="entry name" value="TRANSLATION INITIATION FACTOR IF-3, MITOCHONDRIAL"/>
    <property type="match status" value="1"/>
</dbReference>
<evidence type="ECO:0000259" key="8">
    <source>
        <dbReference type="Pfam" id="PF05198"/>
    </source>
</evidence>
<gene>
    <name evidence="4" type="primary">infC</name>
    <name evidence="9" type="ORF">HEPPS_00940</name>
</gene>
<dbReference type="InterPro" id="IPR019815">
    <property type="entry name" value="Translation_initiation_fac_3_C"/>
</dbReference>
<keyword evidence="2 4" id="KW-0396">Initiation factor</keyword>
<dbReference type="PROSITE" id="PS00938">
    <property type="entry name" value="IF3"/>
    <property type="match status" value="1"/>
</dbReference>
<dbReference type="AlphaFoldDB" id="A0A0G7ZL28"/>
<evidence type="ECO:0000313" key="10">
    <source>
        <dbReference type="Proteomes" id="UP000242141"/>
    </source>
</evidence>
<dbReference type="HAMAP" id="MF_00080">
    <property type="entry name" value="IF_3"/>
    <property type="match status" value="1"/>
</dbReference>
<evidence type="ECO:0000256" key="6">
    <source>
        <dbReference type="RuleBase" id="RU000646"/>
    </source>
</evidence>
<comment type="subunit">
    <text evidence="4 6">Monomer.</text>
</comment>
<dbReference type="GO" id="GO:0003743">
    <property type="term" value="F:translation initiation factor activity"/>
    <property type="evidence" value="ECO:0007669"/>
    <property type="project" value="UniProtKB-UniRule"/>
</dbReference>
<evidence type="ECO:0000256" key="4">
    <source>
        <dbReference type="HAMAP-Rule" id="MF_00080"/>
    </source>
</evidence>
<reference evidence="10" key="1">
    <citation type="submission" date="2015-05" db="EMBL/GenBank/DDBJ databases">
        <authorList>
            <person name="Collingro A."/>
        </authorList>
    </citation>
    <scope>NUCLEOTIDE SEQUENCE [LARGE SCALE GENOMIC DNA]</scope>
    <source>
        <strain evidence="10">Ps</strain>
    </source>
</reference>
<evidence type="ECO:0000256" key="1">
    <source>
        <dbReference type="ARBA" id="ARBA00005439"/>
    </source>
</evidence>
<dbReference type="InterPro" id="IPR036788">
    <property type="entry name" value="T_IF-3_C_sf"/>
</dbReference>
<sequence>MRRFKIAIRIKKRYQGRQRDSHQDLINERIPYGFKRILVIGSDGKKIGILSRQEALNKSVQEELDLVIISKNGEVPVAKIIDYGKFRYERKKREQENKRNSKTIDQKEIRISANIGMNDLLVKVKSARKFIEKGNNIKISLAFKGRQIVSKDIGFAKMNQFIEDLADIAQVDKKPQLYGRFYDAYLSPIKKK</sequence>
<dbReference type="Gene3D" id="3.10.20.80">
    <property type="entry name" value="Translation initiation factor 3 (IF-3), N-terminal domain"/>
    <property type="match status" value="1"/>
</dbReference>
<dbReference type="SUPFAM" id="SSF54364">
    <property type="entry name" value="Translation initiation factor IF3, N-terminal domain"/>
    <property type="match status" value="1"/>
</dbReference>
<dbReference type="Pfam" id="PF05198">
    <property type="entry name" value="IF3_N"/>
    <property type="match status" value="1"/>
</dbReference>
<evidence type="ECO:0000259" key="7">
    <source>
        <dbReference type="Pfam" id="PF00707"/>
    </source>
</evidence>
<feature type="domain" description="Translation initiation factor 3 N-terminal" evidence="8">
    <location>
        <begin position="26"/>
        <end position="97"/>
    </location>
</feature>
<dbReference type="InterPro" id="IPR019813">
    <property type="entry name" value="Translation_initiation_fac3_CS"/>
</dbReference>
<keyword evidence="3 4" id="KW-0648">Protein biosynthesis</keyword>
<evidence type="ECO:0000313" key="9">
    <source>
        <dbReference type="EMBL" id="CRX36895.1"/>
    </source>
</evidence>
<dbReference type="GO" id="GO:0032790">
    <property type="term" value="P:ribosome disassembly"/>
    <property type="evidence" value="ECO:0007669"/>
    <property type="project" value="TreeGrafter"/>
</dbReference>
<dbReference type="Proteomes" id="UP000242141">
    <property type="component" value="Unassembled WGS sequence"/>
</dbReference>
<dbReference type="EMBL" id="CWGI01000001">
    <property type="protein sequence ID" value="CRX36895.1"/>
    <property type="molecule type" value="Genomic_DNA"/>
</dbReference>
<dbReference type="Gene3D" id="3.30.110.10">
    <property type="entry name" value="Translation initiation factor 3 (IF-3), C-terminal domain"/>
    <property type="match status" value="1"/>
</dbReference>
<dbReference type="InterPro" id="IPR001288">
    <property type="entry name" value="Translation_initiation_fac_3"/>
</dbReference>
<comment type="subcellular location">
    <subcellularLocation>
        <location evidence="4 6">Cytoplasm</location>
    </subcellularLocation>
</comment>
<dbReference type="GO" id="GO:0043022">
    <property type="term" value="F:ribosome binding"/>
    <property type="evidence" value="ECO:0007669"/>
    <property type="project" value="TreeGrafter"/>
</dbReference>
<keyword evidence="4" id="KW-0963">Cytoplasm</keyword>
<evidence type="ECO:0000256" key="3">
    <source>
        <dbReference type="ARBA" id="ARBA00022917"/>
    </source>
</evidence>
<name>A0A0G7ZL28_9MOLU</name>
<dbReference type="PANTHER" id="PTHR10938">
    <property type="entry name" value="TRANSLATION INITIATION FACTOR IF-3"/>
    <property type="match status" value="1"/>
</dbReference>
<accession>A0A0G7ZL28</accession>
<comment type="similarity">
    <text evidence="1 4 6">Belongs to the IF-3 family.</text>
</comment>
<dbReference type="GO" id="GO:0005737">
    <property type="term" value="C:cytoplasm"/>
    <property type="evidence" value="ECO:0007669"/>
    <property type="project" value="UniProtKB-SubCell"/>
</dbReference>
<organism evidence="9 10">
    <name type="scientific">Candidatus Hepatoplasma crinochetorum</name>
    <dbReference type="NCBI Taxonomy" id="295596"/>
    <lineage>
        <taxon>Bacteria</taxon>
        <taxon>Bacillati</taxon>
        <taxon>Mycoplasmatota</taxon>
        <taxon>Mollicutes</taxon>
        <taxon>Candidatus Hepatoplasmataceae</taxon>
        <taxon>Candidatus Hepatoplasma</taxon>
    </lineage>
</organism>
<dbReference type="NCBIfam" id="TIGR00168">
    <property type="entry name" value="infC"/>
    <property type="match status" value="1"/>
</dbReference>
<protein>
    <recommendedName>
        <fullName evidence="4 5">Translation initiation factor IF-3</fullName>
    </recommendedName>
</protein>
<dbReference type="SUPFAM" id="SSF55200">
    <property type="entry name" value="Translation initiation factor IF3, C-terminal domain"/>
    <property type="match status" value="1"/>
</dbReference>
<feature type="domain" description="Translation initiation factor 3 C-terminal" evidence="7">
    <location>
        <begin position="105"/>
        <end position="188"/>
    </location>
</feature>
<keyword evidence="10" id="KW-1185">Reference proteome</keyword>
<dbReference type="Pfam" id="PF00707">
    <property type="entry name" value="IF3_C"/>
    <property type="match status" value="1"/>
</dbReference>